<reference evidence="2 3" key="1">
    <citation type="submission" date="2023-02" db="EMBL/GenBank/DDBJ databases">
        <title>LHISI_Scaffold_Assembly.</title>
        <authorList>
            <person name="Stuart O.P."/>
            <person name="Cleave R."/>
            <person name="Magrath M.J.L."/>
            <person name="Mikheyev A.S."/>
        </authorList>
    </citation>
    <scope>NUCLEOTIDE SEQUENCE [LARGE SCALE GENOMIC DNA]</scope>
    <source>
        <strain evidence="2">Daus_M_001</strain>
        <tissue evidence="2">Leg muscle</tissue>
    </source>
</reference>
<evidence type="ECO:0000313" key="2">
    <source>
        <dbReference type="EMBL" id="KAJ8894967.1"/>
    </source>
</evidence>
<accession>A0ABQ9IES2</accession>
<keyword evidence="3" id="KW-1185">Reference proteome</keyword>
<evidence type="ECO:0000313" key="3">
    <source>
        <dbReference type="Proteomes" id="UP001159363"/>
    </source>
</evidence>
<gene>
    <name evidence="2" type="ORF">PR048_000275</name>
</gene>
<comment type="caution">
    <text evidence="2">The sequence shown here is derived from an EMBL/GenBank/DDBJ whole genome shotgun (WGS) entry which is preliminary data.</text>
</comment>
<dbReference type="Proteomes" id="UP001159363">
    <property type="component" value="Chromosome 1"/>
</dbReference>
<protein>
    <submittedName>
        <fullName evidence="2">Uncharacterized protein</fullName>
    </submittedName>
</protein>
<dbReference type="EMBL" id="JARBHB010000001">
    <property type="protein sequence ID" value="KAJ8894967.1"/>
    <property type="molecule type" value="Genomic_DNA"/>
</dbReference>
<proteinExistence type="predicted"/>
<sequence>MYYAHSSACRTTCSRPCPARRMDEMRRDVDRDEIAVEMGEALGNTRQPSETSAAFPAQASIYPACESHQHEHSASLVANMHLHFKRFGCHYGDGRKCSFTNVSYLNGHNAIMAFACSSVAQWCGTNNPAKRVYAAGQSSAGDAGRKDGRKEGREEGRASLAFDPKVPSRPLILPPSTHTLPHTLINVDIRASPRDVCDSRQVASTEPFPRAPPIVRSPSTLLQSGSAETLSTHPYYPAGYWIPIGKLRLQHAALAPRRSYAQGRAEFSRAVYRATLITYQWEFLTRNAVCTRADIGRGDASSYVCSGTCKPSTRRTLSLSHIVRTRLTFDLGDPGSIPGRATPDFRTWESCRAMPLVGGPSRRSPATVSETWARENADYLDCKLCVGYKWEESSITKTGEEEDNIVVFWFKIVINQASEASMEQCRNEVTVETGDPRENPPSSGIVRHDTHMRKPAVTWPWIEPGSPWWEASRLTAQPTVALKTETENPTLLFGDTLRKSKRFPQPLISPPPTPRIIVGEVIPSQVNRDTAPCRLSVCELCSTWTRR</sequence>
<organism evidence="2 3">
    <name type="scientific">Dryococelus australis</name>
    <dbReference type="NCBI Taxonomy" id="614101"/>
    <lineage>
        <taxon>Eukaryota</taxon>
        <taxon>Metazoa</taxon>
        <taxon>Ecdysozoa</taxon>
        <taxon>Arthropoda</taxon>
        <taxon>Hexapoda</taxon>
        <taxon>Insecta</taxon>
        <taxon>Pterygota</taxon>
        <taxon>Neoptera</taxon>
        <taxon>Polyneoptera</taxon>
        <taxon>Phasmatodea</taxon>
        <taxon>Verophasmatodea</taxon>
        <taxon>Anareolatae</taxon>
        <taxon>Phasmatidae</taxon>
        <taxon>Eurycanthinae</taxon>
        <taxon>Dryococelus</taxon>
    </lineage>
</organism>
<feature type="region of interest" description="Disordered" evidence="1">
    <location>
        <begin position="136"/>
        <end position="161"/>
    </location>
</feature>
<evidence type="ECO:0000256" key="1">
    <source>
        <dbReference type="SAM" id="MobiDB-lite"/>
    </source>
</evidence>
<feature type="compositionally biased region" description="Basic and acidic residues" evidence="1">
    <location>
        <begin position="143"/>
        <end position="157"/>
    </location>
</feature>
<feature type="region of interest" description="Disordered" evidence="1">
    <location>
        <begin position="203"/>
        <end position="222"/>
    </location>
</feature>
<name>A0ABQ9IES2_9NEOP</name>